<dbReference type="CDD" id="cd13589">
    <property type="entry name" value="PBP2_polyamine_RpCGA009"/>
    <property type="match status" value="1"/>
</dbReference>
<dbReference type="Pfam" id="PF13416">
    <property type="entry name" value="SBP_bac_8"/>
    <property type="match status" value="1"/>
</dbReference>
<dbReference type="InterPro" id="IPR006059">
    <property type="entry name" value="SBP"/>
</dbReference>
<feature type="region of interest" description="Disordered" evidence="6">
    <location>
        <begin position="1"/>
        <end position="21"/>
    </location>
</feature>
<dbReference type="PANTHER" id="PTHR30006:SF3">
    <property type="entry name" value="THIAMINE-BINDING PERIPLASMIC PROTEIN"/>
    <property type="match status" value="1"/>
</dbReference>
<reference evidence="7 8" key="1">
    <citation type="submission" date="2017-02" db="EMBL/GenBank/DDBJ databases">
        <title>Paraburkholderia sophoroidis sp. nov. and Paraburkholderia steynii sp. nov. rhizobial symbionts of the fynbos legume Hypocalyptus sophoroides.</title>
        <authorList>
            <person name="Steenkamp E.T."/>
            <person name="Beukes C.W."/>
            <person name="Van Zyl E."/>
            <person name="Avontuur J."/>
            <person name="Chan W.Y."/>
            <person name="Hassen A."/>
            <person name="Palmer M."/>
            <person name="Mthombeni L."/>
            <person name="Phalane F."/>
            <person name="Sereme K."/>
            <person name="Venter S.N."/>
        </authorList>
    </citation>
    <scope>NUCLEOTIDE SEQUENCE [LARGE SCALE GENOMIC DNA]</scope>
    <source>
        <strain evidence="7 8">HC1.1ba</strain>
    </source>
</reference>
<comment type="similarity">
    <text evidence="2">Belongs to the bacterial solute-binding protein 1 family.</text>
</comment>
<evidence type="ECO:0000313" key="8">
    <source>
        <dbReference type="Proteomes" id="UP000294200"/>
    </source>
</evidence>
<comment type="caution">
    <text evidence="7">The sequence shown here is derived from an EMBL/GenBank/DDBJ whole genome shotgun (WGS) entry which is preliminary data.</text>
</comment>
<evidence type="ECO:0000256" key="2">
    <source>
        <dbReference type="ARBA" id="ARBA00008520"/>
    </source>
</evidence>
<protein>
    <submittedName>
        <fullName evidence="7">Spermidine/putrescine ABC transporter substrate-binding protein</fullName>
    </submittedName>
</protein>
<comment type="subcellular location">
    <subcellularLocation>
        <location evidence="1">Periplasm</location>
    </subcellularLocation>
</comment>
<keyword evidence="3" id="KW-0813">Transport</keyword>
<gene>
    <name evidence="7" type="ORF">BZM27_04420</name>
</gene>
<dbReference type="PANTHER" id="PTHR30006">
    <property type="entry name" value="THIAMINE-BINDING PERIPLASMIC PROTEIN-RELATED"/>
    <property type="match status" value="1"/>
</dbReference>
<dbReference type="GO" id="GO:0015888">
    <property type="term" value="P:thiamine transport"/>
    <property type="evidence" value="ECO:0007669"/>
    <property type="project" value="TreeGrafter"/>
</dbReference>
<evidence type="ECO:0000256" key="6">
    <source>
        <dbReference type="SAM" id="MobiDB-lite"/>
    </source>
</evidence>
<keyword evidence="5" id="KW-0574">Periplasm</keyword>
<dbReference type="InterPro" id="IPR006311">
    <property type="entry name" value="TAT_signal"/>
</dbReference>
<accession>A0A4R0XGB9</accession>
<feature type="compositionally biased region" description="Polar residues" evidence="6">
    <location>
        <begin position="1"/>
        <end position="14"/>
    </location>
</feature>
<evidence type="ECO:0000256" key="5">
    <source>
        <dbReference type="ARBA" id="ARBA00022764"/>
    </source>
</evidence>
<keyword evidence="4" id="KW-0732">Signal</keyword>
<dbReference type="GO" id="GO:0030976">
    <property type="term" value="F:thiamine pyrophosphate binding"/>
    <property type="evidence" value="ECO:0007669"/>
    <property type="project" value="TreeGrafter"/>
</dbReference>
<evidence type="ECO:0000256" key="3">
    <source>
        <dbReference type="ARBA" id="ARBA00022448"/>
    </source>
</evidence>
<dbReference type="SUPFAM" id="SSF53850">
    <property type="entry name" value="Periplasmic binding protein-like II"/>
    <property type="match status" value="1"/>
</dbReference>
<organism evidence="7 8">
    <name type="scientific">Paraburkholderia steynii</name>
    <dbReference type="NCBI Taxonomy" id="1245441"/>
    <lineage>
        <taxon>Bacteria</taxon>
        <taxon>Pseudomonadati</taxon>
        <taxon>Pseudomonadota</taxon>
        <taxon>Betaproteobacteria</taxon>
        <taxon>Burkholderiales</taxon>
        <taxon>Burkholderiaceae</taxon>
        <taxon>Paraburkholderia</taxon>
    </lineage>
</organism>
<evidence type="ECO:0000256" key="1">
    <source>
        <dbReference type="ARBA" id="ARBA00004418"/>
    </source>
</evidence>
<dbReference type="GO" id="GO:0030288">
    <property type="term" value="C:outer membrane-bounded periplasmic space"/>
    <property type="evidence" value="ECO:0007669"/>
    <property type="project" value="TreeGrafter"/>
</dbReference>
<dbReference type="PROSITE" id="PS51318">
    <property type="entry name" value="TAT"/>
    <property type="match status" value="1"/>
</dbReference>
<proteinExistence type="inferred from homology"/>
<keyword evidence="8" id="KW-1185">Reference proteome</keyword>
<dbReference type="Gene3D" id="3.40.190.10">
    <property type="entry name" value="Periplasmic binding protein-like II"/>
    <property type="match status" value="2"/>
</dbReference>
<evidence type="ECO:0000313" key="7">
    <source>
        <dbReference type="EMBL" id="TCG09573.1"/>
    </source>
</evidence>
<dbReference type="EMBL" id="MWML01000009">
    <property type="protein sequence ID" value="TCG09573.1"/>
    <property type="molecule type" value="Genomic_DNA"/>
</dbReference>
<dbReference type="GO" id="GO:0030975">
    <property type="term" value="F:thiamine binding"/>
    <property type="evidence" value="ECO:0007669"/>
    <property type="project" value="TreeGrafter"/>
</dbReference>
<name>A0A4R0XGB9_9BURK</name>
<sequence length="366" mass="40079">MKTPTSRSPINNLKTDVAADSPSRPRRAFLQQAGALAGAALLGAPAIVRAQSKSISVTCWGGAYETAVRAAFAEPFTKETGIAVNLVNSADLARMKVQVDSKNVSWDVFDSIGPQIVAGSRQGMWEKLDPAIVKTDGLITKTGADFVGTYSYAGGIGYDPKRGGGKHPSTYAEFWDVKAFPGRRGLRPRVSENLEMALLADGVAPGKLYPLDVERAFKAMDRIKPSVRKWIETTPETVTLIASNELDFTYTYLSRVLPAQRAGTSIQMSMKQTLNSLEYLAVPKYGKNTQAAMQYVAFCLRPDRQAAFCEMVEFVPNAVQALPLVSAAAKARMPDMHDPNSIIINDTWWGDHYDALQNRFTTWMLT</sequence>
<evidence type="ECO:0000256" key="4">
    <source>
        <dbReference type="ARBA" id="ARBA00022729"/>
    </source>
</evidence>
<dbReference type="Proteomes" id="UP000294200">
    <property type="component" value="Unassembled WGS sequence"/>
</dbReference>
<dbReference type="AlphaFoldDB" id="A0A4R0XGB9"/>